<proteinExistence type="predicted"/>
<reference evidence="1" key="1">
    <citation type="journal article" date="2021" name="Proc. Natl. Acad. Sci. U.S.A.">
        <title>A Catalog of Tens of Thousands of Viruses from Human Metagenomes Reveals Hidden Associations with Chronic Diseases.</title>
        <authorList>
            <person name="Tisza M.J."/>
            <person name="Buck C.B."/>
        </authorList>
    </citation>
    <scope>NUCLEOTIDE SEQUENCE</scope>
    <source>
        <strain evidence="1">Ct9JD14</strain>
    </source>
</reference>
<dbReference type="EMBL" id="BK015141">
    <property type="protein sequence ID" value="DAD92632.1"/>
    <property type="molecule type" value="Genomic_DNA"/>
</dbReference>
<evidence type="ECO:0000313" key="1">
    <source>
        <dbReference type="EMBL" id="DAD92632.1"/>
    </source>
</evidence>
<accession>A0A8S5NEL8</accession>
<protein>
    <submittedName>
        <fullName evidence="1">Uncharacterized protein</fullName>
    </submittedName>
</protein>
<sequence length="61" mass="7148">MKTEKKNLRRISIVVTAQTKGNLERLAAVCGYSEIGRVVDKLTREKMISLHDFERKEKHYE</sequence>
<name>A0A8S5NEL8_9CAUD</name>
<organism evidence="1">
    <name type="scientific">Siphoviridae sp. ct9JD14</name>
    <dbReference type="NCBI Taxonomy" id="2826175"/>
    <lineage>
        <taxon>Viruses</taxon>
        <taxon>Duplodnaviria</taxon>
        <taxon>Heunggongvirae</taxon>
        <taxon>Uroviricota</taxon>
        <taxon>Caudoviricetes</taxon>
    </lineage>
</organism>